<keyword evidence="5 7" id="KW-0472">Membrane</keyword>
<name>A0A8S4A043_9EUPU</name>
<sequence length="298" mass="32011">MIMGEHDKLARFLGFHELKSVKFYKAIVCEFVATAILLLFVSGTTVTMDTGKPLNTYTGAFNSAMAVAFIVWTFNHVSGAHINPVITLSFLVTGHVSLTKTLAYTVAQCAGAISGAALVWILVPPAWRGTMSSTTFADDVTVAQGFAVEAISTFTLVLGVFATSDQFRTDHAGSQALTVGLIVYIESAWAGKLTGCSMNPARTLGPAIMAGTWDNHWVYWVAPSVGAVAGALLYEHILAEAPIGGNIVIEVDPSRSSIVEITDHLKFRDHTIVVECNEDLDSVKEGFDNLAMDIDKTY</sequence>
<dbReference type="InterPro" id="IPR023271">
    <property type="entry name" value="Aquaporin-like"/>
</dbReference>
<dbReference type="Proteomes" id="UP000678393">
    <property type="component" value="Unassembled WGS sequence"/>
</dbReference>
<dbReference type="GO" id="GO:0005886">
    <property type="term" value="C:plasma membrane"/>
    <property type="evidence" value="ECO:0007669"/>
    <property type="project" value="TreeGrafter"/>
</dbReference>
<dbReference type="InterPro" id="IPR034294">
    <property type="entry name" value="Aquaporin_transptr"/>
</dbReference>
<evidence type="ECO:0000256" key="6">
    <source>
        <dbReference type="RuleBase" id="RU000477"/>
    </source>
</evidence>
<proteinExistence type="inferred from homology"/>
<feature type="transmembrane region" description="Helical" evidence="7">
    <location>
        <begin position="105"/>
        <end position="123"/>
    </location>
</feature>
<feature type="transmembrane region" description="Helical" evidence="7">
    <location>
        <begin position="143"/>
        <end position="162"/>
    </location>
</feature>
<evidence type="ECO:0000313" key="8">
    <source>
        <dbReference type="EMBL" id="CAG5133235.1"/>
    </source>
</evidence>
<comment type="subcellular location">
    <subcellularLocation>
        <location evidence="1">Membrane</location>
        <topology evidence="1">Multi-pass membrane protein</topology>
    </subcellularLocation>
</comment>
<dbReference type="PRINTS" id="PR00783">
    <property type="entry name" value="MINTRINSICP"/>
</dbReference>
<organism evidence="8 9">
    <name type="scientific">Candidula unifasciata</name>
    <dbReference type="NCBI Taxonomy" id="100452"/>
    <lineage>
        <taxon>Eukaryota</taxon>
        <taxon>Metazoa</taxon>
        <taxon>Spiralia</taxon>
        <taxon>Lophotrochozoa</taxon>
        <taxon>Mollusca</taxon>
        <taxon>Gastropoda</taxon>
        <taxon>Heterobranchia</taxon>
        <taxon>Euthyneura</taxon>
        <taxon>Panpulmonata</taxon>
        <taxon>Eupulmonata</taxon>
        <taxon>Stylommatophora</taxon>
        <taxon>Helicina</taxon>
        <taxon>Helicoidea</taxon>
        <taxon>Geomitridae</taxon>
        <taxon>Candidula</taxon>
    </lineage>
</organism>
<evidence type="ECO:0000256" key="5">
    <source>
        <dbReference type="ARBA" id="ARBA00023136"/>
    </source>
</evidence>
<keyword evidence="6" id="KW-0813">Transport</keyword>
<comment type="similarity">
    <text evidence="2 6">Belongs to the MIP/aquaporin (TC 1.A.8) family.</text>
</comment>
<gene>
    <name evidence="8" type="ORF">CUNI_LOCUS18793</name>
</gene>
<dbReference type="PANTHER" id="PTHR19139">
    <property type="entry name" value="AQUAPORIN TRANSPORTER"/>
    <property type="match status" value="1"/>
</dbReference>
<dbReference type="InterPro" id="IPR000425">
    <property type="entry name" value="MIP"/>
</dbReference>
<dbReference type="GO" id="GO:0015250">
    <property type="term" value="F:water channel activity"/>
    <property type="evidence" value="ECO:0007669"/>
    <property type="project" value="TreeGrafter"/>
</dbReference>
<evidence type="ECO:0000256" key="4">
    <source>
        <dbReference type="ARBA" id="ARBA00022989"/>
    </source>
</evidence>
<reference evidence="8" key="1">
    <citation type="submission" date="2021-04" db="EMBL/GenBank/DDBJ databases">
        <authorList>
            <consortium name="Molecular Ecology Group"/>
        </authorList>
    </citation>
    <scope>NUCLEOTIDE SEQUENCE</scope>
</reference>
<protein>
    <recommendedName>
        <fullName evidence="10">Aquaporin</fullName>
    </recommendedName>
</protein>
<dbReference type="Gene3D" id="1.20.1080.10">
    <property type="entry name" value="Glycerol uptake facilitator protein"/>
    <property type="match status" value="1"/>
</dbReference>
<evidence type="ECO:0000256" key="3">
    <source>
        <dbReference type="ARBA" id="ARBA00022692"/>
    </source>
</evidence>
<evidence type="ECO:0000256" key="2">
    <source>
        <dbReference type="ARBA" id="ARBA00006175"/>
    </source>
</evidence>
<keyword evidence="4 7" id="KW-1133">Transmembrane helix</keyword>
<dbReference type="PANTHER" id="PTHR19139:SF199">
    <property type="entry name" value="MIP17260P"/>
    <property type="match status" value="1"/>
</dbReference>
<evidence type="ECO:0008006" key="10">
    <source>
        <dbReference type="Google" id="ProtNLM"/>
    </source>
</evidence>
<dbReference type="AlphaFoldDB" id="A0A8S4A043"/>
<keyword evidence="3 6" id="KW-0812">Transmembrane</keyword>
<evidence type="ECO:0000256" key="7">
    <source>
        <dbReference type="SAM" id="Phobius"/>
    </source>
</evidence>
<dbReference type="OrthoDB" id="3222at2759"/>
<dbReference type="SUPFAM" id="SSF81338">
    <property type="entry name" value="Aquaporin-like"/>
    <property type="match status" value="1"/>
</dbReference>
<dbReference type="EMBL" id="CAJHNH020006024">
    <property type="protein sequence ID" value="CAG5133235.1"/>
    <property type="molecule type" value="Genomic_DNA"/>
</dbReference>
<accession>A0A8S4A043</accession>
<comment type="caution">
    <text evidence="8">The sequence shown here is derived from an EMBL/GenBank/DDBJ whole genome shotgun (WGS) entry which is preliminary data.</text>
</comment>
<feature type="transmembrane region" description="Helical" evidence="7">
    <location>
        <begin position="23"/>
        <end position="42"/>
    </location>
</feature>
<dbReference type="Pfam" id="PF00230">
    <property type="entry name" value="MIP"/>
    <property type="match status" value="1"/>
</dbReference>
<evidence type="ECO:0000313" key="9">
    <source>
        <dbReference type="Proteomes" id="UP000678393"/>
    </source>
</evidence>
<evidence type="ECO:0000256" key="1">
    <source>
        <dbReference type="ARBA" id="ARBA00004141"/>
    </source>
</evidence>
<keyword evidence="9" id="KW-1185">Reference proteome</keyword>